<evidence type="ECO:0000313" key="4">
    <source>
        <dbReference type="Proteomes" id="UP000275137"/>
    </source>
</evidence>
<dbReference type="PROSITE" id="PS00588">
    <property type="entry name" value="FLAGELLA_BB_ROD"/>
    <property type="match status" value="1"/>
</dbReference>
<reference evidence="3 4" key="1">
    <citation type="submission" date="2018-10" db="EMBL/GenBank/DDBJ databases">
        <authorList>
            <person name="Chen W.-M."/>
        </authorList>
    </citation>
    <scope>NUCLEOTIDE SEQUENCE [LARGE SCALE GENOMIC DNA]</scope>
    <source>
        <strain evidence="3 4">H-5</strain>
    </source>
</reference>
<name>A0A3N0UZB3_9PROT</name>
<organism evidence="3 4">
    <name type="scientific">Pseudomethylobacillus aquaticus</name>
    <dbReference type="NCBI Taxonomy" id="2676064"/>
    <lineage>
        <taxon>Bacteria</taxon>
        <taxon>Pseudomonadati</taxon>
        <taxon>Pseudomonadota</taxon>
        <taxon>Betaproteobacteria</taxon>
        <taxon>Nitrosomonadales</taxon>
        <taxon>Methylophilaceae</taxon>
        <taxon>Pseudomethylobacillus</taxon>
    </lineage>
</organism>
<comment type="similarity">
    <text evidence="1">Belongs to the flagella basal body rod proteins family.</text>
</comment>
<evidence type="ECO:0000259" key="2">
    <source>
        <dbReference type="Pfam" id="PF00460"/>
    </source>
</evidence>
<dbReference type="GO" id="GO:0009288">
    <property type="term" value="C:bacterial-type flagellum"/>
    <property type="evidence" value="ECO:0007669"/>
    <property type="project" value="UniProtKB-ARBA"/>
</dbReference>
<evidence type="ECO:0000256" key="1">
    <source>
        <dbReference type="ARBA" id="ARBA00009677"/>
    </source>
</evidence>
<dbReference type="AlphaFoldDB" id="A0A3N0UZB3"/>
<dbReference type="InterPro" id="IPR001444">
    <property type="entry name" value="Flag_bb_rod_N"/>
</dbReference>
<feature type="domain" description="Flagellar basal body rod protein N-terminal" evidence="2">
    <location>
        <begin position="33"/>
        <end position="56"/>
    </location>
</feature>
<protein>
    <recommendedName>
        <fullName evidence="2">Flagellar basal body rod protein N-terminal domain-containing protein</fullName>
    </recommendedName>
</protein>
<comment type="caution">
    <text evidence="3">The sequence shown here is derived from an EMBL/GenBank/DDBJ whole genome shotgun (WGS) entry which is preliminary data.</text>
</comment>
<dbReference type="Pfam" id="PF00460">
    <property type="entry name" value="Flg_bb_rod"/>
    <property type="match status" value="1"/>
</dbReference>
<dbReference type="Proteomes" id="UP000275137">
    <property type="component" value="Unassembled WGS sequence"/>
</dbReference>
<accession>A0A3N0UZB3</accession>
<dbReference type="EMBL" id="RJVP01000004">
    <property type="protein sequence ID" value="ROH85899.1"/>
    <property type="molecule type" value="Genomic_DNA"/>
</dbReference>
<keyword evidence="4" id="KW-1185">Reference proteome</keyword>
<gene>
    <name evidence="3" type="ORF">ED236_09215</name>
</gene>
<evidence type="ECO:0000313" key="3">
    <source>
        <dbReference type="EMBL" id="ROH85899.1"/>
    </source>
</evidence>
<dbReference type="InterPro" id="IPR019776">
    <property type="entry name" value="Flagellar_basal_body_rod_CS"/>
</dbReference>
<sequence length="142" mass="15074">MRSLSCNDSIELKGGSMSLALGGLTAMAVELALDGLSVRQSAIASNIANVNSAGYRPVKVSFEDQITDLIAHAQGKASSQVTIAGFQPRITHESPIQSLGGQNRLDINTVLLNQNVLQYQSLIKGINQYMSTIALATSDGRR</sequence>
<proteinExistence type="inferred from homology"/>